<evidence type="ECO:0000313" key="2">
    <source>
        <dbReference type="Proteomes" id="UP000193411"/>
    </source>
</evidence>
<dbReference type="EMBL" id="MCFL01000027">
    <property type="protein sequence ID" value="ORZ34654.1"/>
    <property type="molecule type" value="Genomic_DNA"/>
</dbReference>
<dbReference type="AlphaFoldDB" id="A0A1Y2HKZ8"/>
<comment type="caution">
    <text evidence="1">The sequence shown here is derived from an EMBL/GenBank/DDBJ whole genome shotgun (WGS) entry which is preliminary data.</text>
</comment>
<feature type="non-terminal residue" evidence="1">
    <location>
        <position position="52"/>
    </location>
</feature>
<reference evidence="1 2" key="1">
    <citation type="submission" date="2016-07" db="EMBL/GenBank/DDBJ databases">
        <title>Pervasive Adenine N6-methylation of Active Genes in Fungi.</title>
        <authorList>
            <consortium name="DOE Joint Genome Institute"/>
            <person name="Mondo S.J."/>
            <person name="Dannebaum R.O."/>
            <person name="Kuo R.C."/>
            <person name="Labutti K."/>
            <person name="Haridas S."/>
            <person name="Kuo A."/>
            <person name="Salamov A."/>
            <person name="Ahrendt S.R."/>
            <person name="Lipzen A."/>
            <person name="Sullivan W."/>
            <person name="Andreopoulos W.B."/>
            <person name="Clum A."/>
            <person name="Lindquist E."/>
            <person name="Daum C."/>
            <person name="Ramamoorthy G.K."/>
            <person name="Gryganskyi A."/>
            <person name="Culley D."/>
            <person name="Magnuson J.K."/>
            <person name="James T.Y."/>
            <person name="O'Malley M.A."/>
            <person name="Stajich J.E."/>
            <person name="Spatafora J.W."/>
            <person name="Visel A."/>
            <person name="Grigoriev I.V."/>
        </authorList>
    </citation>
    <scope>NUCLEOTIDE SEQUENCE [LARGE SCALE GENOMIC DNA]</scope>
    <source>
        <strain evidence="1 2">PL171</strain>
    </source>
</reference>
<keyword evidence="2" id="KW-1185">Reference proteome</keyword>
<gene>
    <name evidence="1" type="ORF">BCR44DRAFT_1436163</name>
</gene>
<sequence>MTDRASRHEPQPLRPTPLVTRVIQCTNVLPNRCWLMRKRSPNHAGSSAATTT</sequence>
<organism evidence="1 2">
    <name type="scientific">Catenaria anguillulae PL171</name>
    <dbReference type="NCBI Taxonomy" id="765915"/>
    <lineage>
        <taxon>Eukaryota</taxon>
        <taxon>Fungi</taxon>
        <taxon>Fungi incertae sedis</taxon>
        <taxon>Blastocladiomycota</taxon>
        <taxon>Blastocladiomycetes</taxon>
        <taxon>Blastocladiales</taxon>
        <taxon>Catenariaceae</taxon>
        <taxon>Catenaria</taxon>
    </lineage>
</organism>
<name>A0A1Y2HKZ8_9FUNG</name>
<dbReference type="Proteomes" id="UP000193411">
    <property type="component" value="Unassembled WGS sequence"/>
</dbReference>
<evidence type="ECO:0000313" key="1">
    <source>
        <dbReference type="EMBL" id="ORZ34654.1"/>
    </source>
</evidence>
<accession>A0A1Y2HKZ8</accession>
<protein>
    <submittedName>
        <fullName evidence="1">Uncharacterized protein</fullName>
    </submittedName>
</protein>
<proteinExistence type="predicted"/>